<reference evidence="9 10" key="1">
    <citation type="journal article" date="2017" name="Front. Microbiol.">
        <title>New Insights into the Diversity of the Genus Faecalibacterium.</title>
        <authorList>
            <person name="Benevides L."/>
            <person name="Burman S."/>
            <person name="Martin R."/>
            <person name="Robert V."/>
            <person name="Thomas M."/>
            <person name="Miquel S."/>
            <person name="Chain F."/>
            <person name="Sokol H."/>
            <person name="Bermudez-Humaran L.G."/>
            <person name="Morrison M."/>
            <person name="Langella P."/>
            <person name="Azevedo V.A."/>
            <person name="Chatel J.M."/>
            <person name="Soares S."/>
        </authorList>
    </citation>
    <scope>NUCLEOTIDE SEQUENCE [LARGE SCALE GENOMIC DNA]</scope>
    <source>
        <strain evidence="10">CNCM I-4540</strain>
    </source>
</reference>
<comment type="similarity">
    <text evidence="1">Belongs to the four-carbon acid sugar kinase family.</text>
</comment>
<keyword evidence="10" id="KW-1185">Reference proteome</keyword>
<dbReference type="Pfam" id="PF07005">
    <property type="entry name" value="SBD_N"/>
    <property type="match status" value="1"/>
</dbReference>
<keyword evidence="6" id="KW-0119">Carbohydrate metabolism</keyword>
<dbReference type="AlphaFoldDB" id="A0A2A6ZCR6"/>
<dbReference type="SUPFAM" id="SSF142764">
    <property type="entry name" value="YgbK-like"/>
    <property type="match status" value="1"/>
</dbReference>
<evidence type="ECO:0000313" key="10">
    <source>
        <dbReference type="Proteomes" id="UP000220752"/>
    </source>
</evidence>
<dbReference type="InterPro" id="IPR031475">
    <property type="entry name" value="NBD_C"/>
</dbReference>
<name>A0A2A6ZCR6_9FIRM</name>
<evidence type="ECO:0000259" key="8">
    <source>
        <dbReference type="Pfam" id="PF17042"/>
    </source>
</evidence>
<comment type="caution">
    <text evidence="9">The sequence shown here is derived from an EMBL/GenBank/DDBJ whole genome shotgun (WGS) entry which is preliminary data.</text>
</comment>
<evidence type="ECO:0000259" key="7">
    <source>
        <dbReference type="Pfam" id="PF07005"/>
    </source>
</evidence>
<evidence type="ECO:0000256" key="2">
    <source>
        <dbReference type="ARBA" id="ARBA00022679"/>
    </source>
</evidence>
<dbReference type="InterPro" id="IPR010737">
    <property type="entry name" value="4-carb_acid_sugar_kinase_N"/>
</dbReference>
<dbReference type="InterPro" id="IPR037051">
    <property type="entry name" value="4-carb_acid_sugar_kinase_N_sf"/>
</dbReference>
<dbReference type="EMBL" id="NMTQ01000020">
    <property type="protein sequence ID" value="PDX59170.1"/>
    <property type="molecule type" value="Genomic_DNA"/>
</dbReference>
<dbReference type="Gene3D" id="3.40.980.20">
    <property type="entry name" value="Four-carbon acid sugar kinase, nucleotide binding domain"/>
    <property type="match status" value="1"/>
</dbReference>
<evidence type="ECO:0000256" key="3">
    <source>
        <dbReference type="ARBA" id="ARBA00022741"/>
    </source>
</evidence>
<keyword evidence="2" id="KW-0808">Transferase</keyword>
<feature type="domain" description="Four-carbon acid sugar kinase nucleotide binding" evidence="8">
    <location>
        <begin position="303"/>
        <end position="465"/>
    </location>
</feature>
<keyword evidence="5" id="KW-0067">ATP-binding</keyword>
<dbReference type="GO" id="GO:0016301">
    <property type="term" value="F:kinase activity"/>
    <property type="evidence" value="ECO:0007669"/>
    <property type="project" value="UniProtKB-KW"/>
</dbReference>
<evidence type="ECO:0000256" key="5">
    <source>
        <dbReference type="ARBA" id="ARBA00022840"/>
    </source>
</evidence>
<dbReference type="Gene3D" id="3.40.50.10840">
    <property type="entry name" value="Putative sugar-binding, N-terminal domain"/>
    <property type="match status" value="1"/>
</dbReference>
<evidence type="ECO:0000313" key="9">
    <source>
        <dbReference type="EMBL" id="PDX59170.1"/>
    </source>
</evidence>
<proteinExistence type="inferred from homology"/>
<gene>
    <name evidence="9" type="ORF">CGS46_04165</name>
</gene>
<dbReference type="GO" id="GO:0005524">
    <property type="term" value="F:ATP binding"/>
    <property type="evidence" value="ECO:0007669"/>
    <property type="project" value="UniProtKB-KW"/>
</dbReference>
<feature type="domain" description="Four-carbon acid sugar kinase N-terminal" evidence="7">
    <location>
        <begin position="36"/>
        <end position="277"/>
    </location>
</feature>
<keyword evidence="3" id="KW-0547">Nucleotide-binding</keyword>
<evidence type="ECO:0000256" key="1">
    <source>
        <dbReference type="ARBA" id="ARBA00005715"/>
    </source>
</evidence>
<evidence type="ECO:0000256" key="6">
    <source>
        <dbReference type="ARBA" id="ARBA00023277"/>
    </source>
</evidence>
<accession>A0A2A6ZCR6</accession>
<dbReference type="InterPro" id="IPR042213">
    <property type="entry name" value="NBD_C_sf"/>
</dbReference>
<sequence>MEQIRSADVLASFPQVDEEKLNAALAAEAAASNRKIIVLDDDPTGVQTVHDIYVYTDWTVESLRKGFAAPEKLFFILTNSRGFTVAETTKAHREIAENTAKVAREFGMDYLIISRGDSTLRGHYPLETDLLREVTEAENGYKMDGDILCPYFREGGRFTLDNVHYVRYGAELVPCGQTEFAKDETFGYHASNLCEYIEEKTGGKVRAGDVTCISLESLRAMDFDGIEAQLLAVHDYGHVIVNAVADCDVKVFAVALYRAMAKGRHFTIRSAAALVKAIGNISDQPLLTREKMVTQESKAGGIIVVGSHTKKTTAQLEELKKVQGIEFIEMDSDKVLVPGELEKEAAAIVAHCSQQIAKGITCCVSTKRVVLTLPDDTPEAALVRSVAISDALQSCVGRLTASPAFVVAKGGITSSDVGVKALRVKCAKVLGQIRPGIPVWQTGAESLFPGTPYIIFPGNVGEVPTLREAVEILLG</sequence>
<organism evidence="9 10">
    <name type="scientific">Faecalibacterium langellae</name>
    <dbReference type="NCBI Taxonomy" id="3435293"/>
    <lineage>
        <taxon>Bacteria</taxon>
        <taxon>Bacillati</taxon>
        <taxon>Bacillota</taxon>
        <taxon>Clostridia</taxon>
        <taxon>Eubacteriales</taxon>
        <taxon>Oscillospiraceae</taxon>
        <taxon>Faecalibacterium</taxon>
    </lineage>
</organism>
<dbReference type="Proteomes" id="UP000220752">
    <property type="component" value="Unassembled WGS sequence"/>
</dbReference>
<dbReference type="Pfam" id="PF17042">
    <property type="entry name" value="NBD_C"/>
    <property type="match status" value="1"/>
</dbReference>
<protein>
    <submittedName>
        <fullName evidence="9">Hydroxyacid dehydrogenase</fullName>
    </submittedName>
</protein>
<evidence type="ECO:0000256" key="4">
    <source>
        <dbReference type="ARBA" id="ARBA00022777"/>
    </source>
</evidence>
<keyword evidence="4" id="KW-0418">Kinase</keyword>